<dbReference type="Pfam" id="PF21095">
    <property type="entry name" value="CarD_C"/>
    <property type="match status" value="1"/>
</dbReference>
<dbReference type="Pfam" id="PF02559">
    <property type="entry name" value="CarD_TRCF_RID"/>
    <property type="match status" value="1"/>
</dbReference>
<dbReference type="InterPro" id="IPR042215">
    <property type="entry name" value="CarD-like_C"/>
</dbReference>
<dbReference type="Proteomes" id="UP000010847">
    <property type="component" value="Chromosome"/>
</dbReference>
<protein>
    <submittedName>
        <fullName evidence="2">CarD family transcriptional regulator</fullName>
    </submittedName>
</protein>
<dbReference type="GO" id="GO:0009303">
    <property type="term" value="P:rRNA transcription"/>
    <property type="evidence" value="ECO:0007669"/>
    <property type="project" value="TreeGrafter"/>
</dbReference>
<dbReference type="KEGG" id="dmt:DESME_06870"/>
<keyword evidence="3" id="KW-1185">Reference proteome</keyword>
<gene>
    <name evidence="2" type="ORF">DESME_06870</name>
</gene>
<dbReference type="STRING" id="871968.DESME_06870"/>
<dbReference type="EMBL" id="CP007032">
    <property type="protein sequence ID" value="AHF06815.1"/>
    <property type="molecule type" value="Genomic_DNA"/>
</dbReference>
<reference evidence="2 3" key="1">
    <citation type="submission" date="2013-12" db="EMBL/GenBank/DDBJ databases">
        <authorList>
            <consortium name="DOE Joint Genome Institute"/>
            <person name="Smidt H."/>
            <person name="Huntemann M."/>
            <person name="Han J."/>
            <person name="Chen A."/>
            <person name="Kyrpides N."/>
            <person name="Mavromatis K."/>
            <person name="Markowitz V."/>
            <person name="Palaniappan K."/>
            <person name="Ivanova N."/>
            <person name="Schaumberg A."/>
            <person name="Pati A."/>
            <person name="Liolios K."/>
            <person name="Nordberg H.P."/>
            <person name="Cantor M.N."/>
            <person name="Hua S.X."/>
            <person name="Woyke T."/>
        </authorList>
    </citation>
    <scope>NUCLEOTIDE SEQUENCE [LARGE SCALE GENOMIC DNA]</scope>
    <source>
        <strain evidence="3">DSM 15288</strain>
    </source>
</reference>
<dbReference type="Gene3D" id="1.20.58.1290">
    <property type="entry name" value="CarD-like, C-terminal domain"/>
    <property type="match status" value="1"/>
</dbReference>
<dbReference type="RefSeq" id="WP_006715506.1">
    <property type="nucleotide sequence ID" value="NZ_CP007032.1"/>
</dbReference>
<organism evidence="2 3">
    <name type="scientific">Desulfitobacterium metallireducens DSM 15288</name>
    <dbReference type="NCBI Taxonomy" id="871968"/>
    <lineage>
        <taxon>Bacteria</taxon>
        <taxon>Bacillati</taxon>
        <taxon>Bacillota</taxon>
        <taxon>Clostridia</taxon>
        <taxon>Eubacteriales</taxon>
        <taxon>Desulfitobacteriaceae</taxon>
        <taxon>Desulfitobacterium</taxon>
    </lineage>
</organism>
<dbReference type="PANTHER" id="PTHR38447">
    <property type="entry name" value="TRANSCRIPTION FACTOR YDEB-RELATED"/>
    <property type="match status" value="1"/>
</dbReference>
<evidence type="ECO:0000313" key="3">
    <source>
        <dbReference type="Proteomes" id="UP000010847"/>
    </source>
</evidence>
<proteinExistence type="predicted"/>
<dbReference type="InterPro" id="IPR052531">
    <property type="entry name" value="CarD-like_regulator"/>
</dbReference>
<dbReference type="HOGENOM" id="CLU_048259_1_1_9"/>
<dbReference type="SUPFAM" id="SSF141259">
    <property type="entry name" value="CarD-like"/>
    <property type="match status" value="1"/>
</dbReference>
<accession>W0E7I0</accession>
<dbReference type="InterPro" id="IPR003711">
    <property type="entry name" value="CarD-like/TRCF_RID"/>
</dbReference>
<dbReference type="PANTHER" id="PTHR38447:SF1">
    <property type="entry name" value="RNA POLYMERASE-BINDING TRANSCRIPTION FACTOR CARD"/>
    <property type="match status" value="1"/>
</dbReference>
<dbReference type="Gene3D" id="2.40.10.170">
    <property type="match status" value="1"/>
</dbReference>
<dbReference type="eggNOG" id="COG1329">
    <property type="taxonomic scope" value="Bacteria"/>
</dbReference>
<dbReference type="OrthoDB" id="9786074at2"/>
<name>W0E7I0_9FIRM</name>
<dbReference type="SMART" id="SM01058">
    <property type="entry name" value="CarD_TRCF"/>
    <property type="match status" value="1"/>
</dbReference>
<evidence type="ECO:0000313" key="2">
    <source>
        <dbReference type="EMBL" id="AHF06815.1"/>
    </source>
</evidence>
<dbReference type="InterPro" id="IPR036101">
    <property type="entry name" value="CarD-like/TRCF_RID_sf"/>
</dbReference>
<dbReference type="InterPro" id="IPR048792">
    <property type="entry name" value="CarD_C"/>
</dbReference>
<evidence type="ECO:0000259" key="1">
    <source>
        <dbReference type="SMART" id="SM01058"/>
    </source>
</evidence>
<sequence length="169" mass="19119">MFHVGDKILYPMYGAGIIEAIEEKEVLGQSQLYYILNIPHINMKVMVPTQKTSNLNIREVVEPETIDGALRDFNTGNTDPVIYDNKRSCNEINKERIKSGDIFKITEIIRDLTRKSKRNKNKLGMDDANMLNTARQILASEVVQVKGITQEQAVNLLNKVISTQEAINA</sequence>
<dbReference type="AlphaFoldDB" id="W0E7I0"/>
<feature type="domain" description="CarD-like/TRCF RNAP-interacting" evidence="1">
    <location>
        <begin position="1"/>
        <end position="113"/>
    </location>
</feature>